<protein>
    <submittedName>
        <fullName evidence="1">Uncharacterized protein</fullName>
    </submittedName>
</protein>
<dbReference type="EMBL" id="JACVHL010000008">
    <property type="protein sequence ID" value="MCC3805413.1"/>
    <property type="molecule type" value="Genomic_DNA"/>
</dbReference>
<accession>A0A9Q3UAX3</accession>
<name>A0A9Q3UAX3_VIBPH</name>
<dbReference type="RefSeq" id="WP_020842339.1">
    <property type="nucleotide sequence ID" value="NZ_CANUIO010000007.1"/>
</dbReference>
<gene>
    <name evidence="1" type="ORF">IB292_10215</name>
</gene>
<evidence type="ECO:0000313" key="2">
    <source>
        <dbReference type="Proteomes" id="UP000726777"/>
    </source>
</evidence>
<proteinExistence type="predicted"/>
<organism evidence="1 2">
    <name type="scientific">Vibrio parahaemolyticus</name>
    <dbReference type="NCBI Taxonomy" id="670"/>
    <lineage>
        <taxon>Bacteria</taxon>
        <taxon>Pseudomonadati</taxon>
        <taxon>Pseudomonadota</taxon>
        <taxon>Gammaproteobacteria</taxon>
        <taxon>Vibrionales</taxon>
        <taxon>Vibrionaceae</taxon>
        <taxon>Vibrio</taxon>
    </lineage>
</organism>
<sequence>MRLKSLHTIWLTLCTTLILLVSSVVNSAPLMSIKMMSSGAMMPEHMTEMASANDHCGSPSMSMSMEMASSLSSDSTEMTMSCVDGSGMIHNCCTASCSFVFVPLPAPVSQLSPLAYRASIASEITAPVVQVTHDLYRPPIV</sequence>
<reference evidence="1" key="1">
    <citation type="submission" date="2020-09" db="EMBL/GenBank/DDBJ databases">
        <title>Genome sequence of Vibrio parahaemolyticus isolates.</title>
        <authorList>
            <person name="Hammerl J.A."/>
            <person name="Strauch E."/>
        </authorList>
    </citation>
    <scope>NUCLEOTIDE SEQUENCE</scope>
    <source>
        <strain evidence="1">17-VB00146</strain>
    </source>
</reference>
<comment type="caution">
    <text evidence="1">The sequence shown here is derived from an EMBL/GenBank/DDBJ whole genome shotgun (WGS) entry which is preliminary data.</text>
</comment>
<dbReference type="Proteomes" id="UP000726777">
    <property type="component" value="Unassembled WGS sequence"/>
</dbReference>
<dbReference type="AlphaFoldDB" id="A0A9Q3UAX3"/>
<evidence type="ECO:0000313" key="1">
    <source>
        <dbReference type="EMBL" id="MCC3805413.1"/>
    </source>
</evidence>